<proteinExistence type="predicted"/>
<name>A0A364NDU0_STELY</name>
<feature type="region of interest" description="Disordered" evidence="1">
    <location>
        <begin position="160"/>
        <end position="200"/>
    </location>
</feature>
<accession>A0A364NDU0</accession>
<evidence type="ECO:0000313" key="3">
    <source>
        <dbReference type="Proteomes" id="UP000249619"/>
    </source>
</evidence>
<dbReference type="AlphaFoldDB" id="A0A364NDU0"/>
<sequence length="200" mass="21989">MFRVRFHGVEIAIAVDRDSSSEERTLSKLILHTSTPPNLPLQVSPPFNHHHQHNNNNTTPANAKITLEPPAAKISRLEADLTRLQIELAQEKTAHAATRQQLETLQGLHRAQAATIASQDGMIQHVIRRHPEEVQRMQTFGREAEEERLRLVEGAGVNGDGMDVGAGVERGRGRGPEILQVEGDGRGRGRGSGRKQSGGY</sequence>
<reference evidence="3" key="1">
    <citation type="submission" date="2018-05" db="EMBL/GenBank/DDBJ databases">
        <title>Draft genome sequence of Stemphylium lycopersici strain CIDEFI 213.</title>
        <authorList>
            <person name="Medina R."/>
            <person name="Franco M.E.E."/>
            <person name="Lucentini C.G."/>
            <person name="Saparrat M.C.N."/>
            <person name="Balatti P.A."/>
        </authorList>
    </citation>
    <scope>NUCLEOTIDE SEQUENCE [LARGE SCALE GENOMIC DNA]</scope>
    <source>
        <strain evidence="3">CIDEFI 213</strain>
    </source>
</reference>
<dbReference type="EMBL" id="QGDH01000013">
    <property type="protein sequence ID" value="RAR15303.1"/>
    <property type="molecule type" value="Genomic_DNA"/>
</dbReference>
<keyword evidence="3" id="KW-1185">Reference proteome</keyword>
<protein>
    <submittedName>
        <fullName evidence="2">Uncharacterized protein</fullName>
    </submittedName>
</protein>
<comment type="caution">
    <text evidence="2">The sequence shown here is derived from an EMBL/GenBank/DDBJ whole genome shotgun (WGS) entry which is preliminary data.</text>
</comment>
<organism evidence="2 3">
    <name type="scientific">Stemphylium lycopersici</name>
    <name type="common">Tomato gray leaf spot disease fungus</name>
    <name type="synonym">Thyrospora lycopersici</name>
    <dbReference type="NCBI Taxonomy" id="183478"/>
    <lineage>
        <taxon>Eukaryota</taxon>
        <taxon>Fungi</taxon>
        <taxon>Dikarya</taxon>
        <taxon>Ascomycota</taxon>
        <taxon>Pezizomycotina</taxon>
        <taxon>Dothideomycetes</taxon>
        <taxon>Pleosporomycetidae</taxon>
        <taxon>Pleosporales</taxon>
        <taxon>Pleosporineae</taxon>
        <taxon>Pleosporaceae</taxon>
        <taxon>Stemphylium</taxon>
    </lineage>
</organism>
<evidence type="ECO:0000313" key="2">
    <source>
        <dbReference type="EMBL" id="RAR15303.1"/>
    </source>
</evidence>
<gene>
    <name evidence="2" type="ORF">DDE83_001337</name>
</gene>
<evidence type="ECO:0000256" key="1">
    <source>
        <dbReference type="SAM" id="MobiDB-lite"/>
    </source>
</evidence>
<dbReference type="Proteomes" id="UP000249619">
    <property type="component" value="Unassembled WGS sequence"/>
</dbReference>